<accession>A0ABT9J6J2</accession>
<dbReference type="Proteomes" id="UP001231941">
    <property type="component" value="Unassembled WGS sequence"/>
</dbReference>
<evidence type="ECO:0000313" key="4">
    <source>
        <dbReference type="EMBL" id="MDP5276615.1"/>
    </source>
</evidence>
<dbReference type="Pfam" id="PF00395">
    <property type="entry name" value="SLH"/>
    <property type="match status" value="3"/>
</dbReference>
<feature type="signal peptide" evidence="2">
    <location>
        <begin position="1"/>
        <end position="30"/>
    </location>
</feature>
<dbReference type="PANTHER" id="PTHR43308">
    <property type="entry name" value="OUTER MEMBRANE PROTEIN ALPHA-RELATED"/>
    <property type="match status" value="1"/>
</dbReference>
<feature type="domain" description="SLH" evidence="3">
    <location>
        <begin position="152"/>
        <end position="212"/>
    </location>
</feature>
<dbReference type="EMBL" id="JAVAMP010000016">
    <property type="protein sequence ID" value="MDP5276615.1"/>
    <property type="molecule type" value="Genomic_DNA"/>
</dbReference>
<proteinExistence type="predicted"/>
<dbReference type="InterPro" id="IPR051465">
    <property type="entry name" value="Cell_Envelope_Struct_Comp"/>
</dbReference>
<keyword evidence="5" id="KW-1185">Reference proteome</keyword>
<name>A0ABT9J6J2_9BACL</name>
<evidence type="ECO:0000313" key="5">
    <source>
        <dbReference type="Proteomes" id="UP001231941"/>
    </source>
</evidence>
<gene>
    <name evidence="4" type="ORF">Q5Y73_21205</name>
</gene>
<comment type="caution">
    <text evidence="4">The sequence shown here is derived from an EMBL/GenBank/DDBJ whole genome shotgun (WGS) entry which is preliminary data.</text>
</comment>
<feature type="region of interest" description="Disordered" evidence="1">
    <location>
        <begin position="405"/>
        <end position="449"/>
    </location>
</feature>
<reference evidence="4 5" key="1">
    <citation type="submission" date="2023-08" db="EMBL/GenBank/DDBJ databases">
        <authorList>
            <person name="Park J.-S."/>
        </authorList>
    </citation>
    <scope>NUCLEOTIDE SEQUENCE [LARGE SCALE GENOMIC DNA]</scope>
    <source>
        <strain evidence="4 5">2205SS18-9</strain>
    </source>
</reference>
<dbReference type="RefSeq" id="WP_305993922.1">
    <property type="nucleotide sequence ID" value="NZ_JAVAMP010000016.1"/>
</dbReference>
<evidence type="ECO:0000256" key="1">
    <source>
        <dbReference type="SAM" id="MobiDB-lite"/>
    </source>
</evidence>
<dbReference type="PANTHER" id="PTHR43308:SF5">
    <property type="entry name" value="S-LAYER PROTEIN _ PEPTIDOGLYCAN ENDO-BETA-N-ACETYLGLUCOSAMINIDASE"/>
    <property type="match status" value="1"/>
</dbReference>
<protein>
    <submittedName>
        <fullName evidence="4">S-layer homology domain-containing protein</fullName>
    </submittedName>
</protein>
<dbReference type="InterPro" id="IPR001119">
    <property type="entry name" value="SLH_dom"/>
</dbReference>
<feature type="domain" description="SLH" evidence="3">
    <location>
        <begin position="28"/>
        <end position="86"/>
    </location>
</feature>
<sequence length="847" mass="92096">MEFKSKTIRKSLVLVLTFAMIFSMFSTVFAAGSSDVDGHWAEKQLKQWIDNGLLNGYGEGVYKPNQTITRAEAAALVNRSFEHEETAEVAFSDVAAEDWFYNEVSKALTAGFMTGYEDGTFKPDQNITRQELAVMIFRLLDLEANADAVASFDDVDTIADWAKGEIGALVDLGIVTGYNDNTIQPNGLTKRAEAIVMIERAFEYLFTYSEAGTYGPEEGTETITHNVTVIAADVTLQNLVIEGDLLLAEGIGEGDVYLNNVTVKGTTTILGGGENSVHLTDTVLVTVIVDKKDGKIRIVVKGDSEVKEVTLNSGAKLEESDLDGAGFADVILSTEIAKDANVELVGEFQTVDVFAATVSIEIPEGTVDSLNVDQEAEGVELDLGKEGTIVELVLDAVTEVIGEGTVESVEGEKAEASDVQGEDNKVPVTTGGGGGSSSDDDDDDTPSGPAAEAEEIAFQIGGEWFAASYIDKNEFEFVIPSELTGDEYITLIEIESTSSNAKEISFGSYEVPFDGDIAEIDLLQVLNDEDDPQNDGVRVATIRGELAEEPVTLTGVLTADNGRETNVSITLFDENKLPNIEKAYVFVEGGETLEAVYNESFDEWTLTIPRGLDGDERITSIEVLATTGSVLYYDETTDFELMNFENGTDTKTVEELFEAISGYHDEDPIDSGDPGVTIQVVREVFGSGSTYEDWFVVSNDYGRTFIDVAVEIESPVGIAMIRSISIVGIEEIEYDYDNNNFTIDLSGEDGSTMIDEIVFTAADSDVETFYAGLVFEDIDEEFVVERTFDNKELTISVSELLGEFGIPDNGEKGISLSSLREWIADGTYFVYIEGENFSKRVLIDIKL</sequence>
<evidence type="ECO:0000259" key="3">
    <source>
        <dbReference type="PROSITE" id="PS51272"/>
    </source>
</evidence>
<evidence type="ECO:0000256" key="2">
    <source>
        <dbReference type="SAM" id="SignalP"/>
    </source>
</evidence>
<feature type="chain" id="PRO_5045923970" evidence="2">
    <location>
        <begin position="31"/>
        <end position="847"/>
    </location>
</feature>
<dbReference type="PROSITE" id="PS51272">
    <property type="entry name" value="SLH"/>
    <property type="match status" value="3"/>
</dbReference>
<keyword evidence="2" id="KW-0732">Signal</keyword>
<feature type="domain" description="SLH" evidence="3">
    <location>
        <begin position="87"/>
        <end position="150"/>
    </location>
</feature>
<organism evidence="4 5">
    <name type="scientific">Chengkuizengella axinellae</name>
    <dbReference type="NCBI Taxonomy" id="3064388"/>
    <lineage>
        <taxon>Bacteria</taxon>
        <taxon>Bacillati</taxon>
        <taxon>Bacillota</taxon>
        <taxon>Bacilli</taxon>
        <taxon>Bacillales</taxon>
        <taxon>Paenibacillaceae</taxon>
        <taxon>Chengkuizengella</taxon>
    </lineage>
</organism>